<dbReference type="CDD" id="cd00332">
    <property type="entry name" value="PAL-HAL"/>
    <property type="match status" value="1"/>
</dbReference>
<dbReference type="GO" id="GO:0006559">
    <property type="term" value="P:L-phenylalanine catabolic process"/>
    <property type="evidence" value="ECO:0007669"/>
    <property type="project" value="InterPro"/>
</dbReference>
<dbReference type="STRING" id="1314781.A0A165FGS9"/>
<comment type="similarity">
    <text evidence="1 2">Belongs to the PAL/histidase family.</text>
</comment>
<accession>A0A165FGS9</accession>
<dbReference type="Gene3D" id="1.20.200.10">
    <property type="entry name" value="Fumarase/aspartase (Central domain)"/>
    <property type="match status" value="1"/>
</dbReference>
<dbReference type="Gene3D" id="1.10.274.20">
    <property type="entry name" value="Phenylalanine ammonia-lyase 1, domain 3"/>
    <property type="match status" value="1"/>
</dbReference>
<name>A0A165FGS9_EXIGL</name>
<proteinExistence type="inferred from homology"/>
<dbReference type="InterPro" id="IPR005922">
    <property type="entry name" value="Phe_NH3-lyase"/>
</dbReference>
<dbReference type="AlphaFoldDB" id="A0A165FGS9"/>
<dbReference type="InterPro" id="IPR001106">
    <property type="entry name" value="Aromatic_Lyase"/>
</dbReference>
<dbReference type="OrthoDB" id="10051290at2759"/>
<evidence type="ECO:0000256" key="2">
    <source>
        <dbReference type="RuleBase" id="RU003954"/>
    </source>
</evidence>
<dbReference type="PROSITE" id="PS00488">
    <property type="entry name" value="PAL_HISTIDASE"/>
    <property type="match status" value="1"/>
</dbReference>
<dbReference type="NCBIfam" id="TIGR01226">
    <property type="entry name" value="phe_am_lyase"/>
    <property type="match status" value="1"/>
</dbReference>
<dbReference type="InterPro" id="IPR022313">
    <property type="entry name" value="Phe/His_NH3-lyase_AS"/>
</dbReference>
<dbReference type="InterPro" id="IPR024083">
    <property type="entry name" value="Fumarase/histidase_N"/>
</dbReference>
<organism evidence="3 4">
    <name type="scientific">Exidia glandulosa HHB12029</name>
    <dbReference type="NCBI Taxonomy" id="1314781"/>
    <lineage>
        <taxon>Eukaryota</taxon>
        <taxon>Fungi</taxon>
        <taxon>Dikarya</taxon>
        <taxon>Basidiomycota</taxon>
        <taxon>Agaricomycotina</taxon>
        <taxon>Agaricomycetes</taxon>
        <taxon>Auriculariales</taxon>
        <taxon>Exidiaceae</taxon>
        <taxon>Exidia</taxon>
    </lineage>
</organism>
<reference evidence="3 4" key="1">
    <citation type="journal article" date="2016" name="Mol. Biol. Evol.">
        <title>Comparative Genomics of Early-Diverging Mushroom-Forming Fungi Provides Insights into the Origins of Lignocellulose Decay Capabilities.</title>
        <authorList>
            <person name="Nagy L.G."/>
            <person name="Riley R."/>
            <person name="Tritt A."/>
            <person name="Adam C."/>
            <person name="Daum C."/>
            <person name="Floudas D."/>
            <person name="Sun H."/>
            <person name="Yadav J.S."/>
            <person name="Pangilinan J."/>
            <person name="Larsson K.H."/>
            <person name="Matsuura K."/>
            <person name="Barry K."/>
            <person name="Labutti K."/>
            <person name="Kuo R."/>
            <person name="Ohm R.A."/>
            <person name="Bhattacharya S.S."/>
            <person name="Shirouzu T."/>
            <person name="Yoshinaga Y."/>
            <person name="Martin F.M."/>
            <person name="Grigoriev I.V."/>
            <person name="Hibbett D.S."/>
        </authorList>
    </citation>
    <scope>NUCLEOTIDE SEQUENCE [LARGE SCALE GENOMIC DNA]</scope>
    <source>
        <strain evidence="3 4">HHB12029</strain>
    </source>
</reference>
<protein>
    <submittedName>
        <fullName evidence="3">Phenylalanine ammonium lyase</fullName>
    </submittedName>
</protein>
<gene>
    <name evidence="3" type="ORF">EXIGLDRAFT_838830</name>
</gene>
<dbReference type="InParanoid" id="A0A165FGS9"/>
<keyword evidence="4" id="KW-1185">Reference proteome</keyword>
<dbReference type="PANTHER" id="PTHR10362">
    <property type="entry name" value="HISTIDINE AMMONIA-LYASE"/>
    <property type="match status" value="1"/>
</dbReference>
<evidence type="ECO:0000313" key="3">
    <source>
        <dbReference type="EMBL" id="KZV88968.1"/>
    </source>
</evidence>
<sequence length="747" mass="80136">MSFTQQTILSSQMTLPSSPKNQLQVSIVTVADPDDNYTTMGAASTKRDALINGNGVAPRRGTQSVDASKSSLLSLFLDSENELEHFISHQLVLDGKSLSVPGIVATSRYASTIALSQSPEIQELVAASRKVIDDRLATATSIYGVSTGFGGSANTRTDKYDALGAALLQLEHSGVISTSSSHLSNGPLPHGDPQASTTMPTAWVRAAIAVRINSIIRGHSGVRWVVMEQMQELLNRKITPVVPLRGSISASGDLAPLAYVAGAVAKHPHVRVLMPSGDIKPASELDELSPLALKPKEQLGLTNGTAFSAAVAALAIHDAVHLAVLAQACTAFATEALLGTQASQDQFIHDECRPHPGQVESARVIHSLLEGSNLARTGREKEVTITQDSGQLRQDRYPLRTAAQYLGPQVEDIIAAHASITLECNSTTDNPLVDSSTGRIHQGGNFQAMAVTNAMEKTRLALFHIGKLMFAQATELLNPAFNRGLPPSVAATDPSTNYHAKGLDIAMAAYVSELGFLANPVGTHVQSAEMHNQAVNSLALVSARATMTAIDVLYMLFASYVYVLCQAVDLRVMHAEFEATIPATVRRLLVQHFNFVDAGTDSGNLPPTILDCILEAFEGSSTLDLRDRIDEAGRAAALPIYGALPAHAAQVPACIEELKATLFESYTKIRLDYLRGNKTASHMLGRTRRLYEFVRHDLSIEMHGLSNLEDFVGADGLGRRSVGDCVSAIYESMRDGQMQKALVEMFM</sequence>
<evidence type="ECO:0000256" key="1">
    <source>
        <dbReference type="ARBA" id="ARBA00007238"/>
    </source>
</evidence>
<dbReference type="Gene3D" id="1.10.275.10">
    <property type="entry name" value="Fumarase/aspartase (N-terminal domain)"/>
    <property type="match status" value="1"/>
</dbReference>
<dbReference type="GO" id="GO:0005737">
    <property type="term" value="C:cytoplasm"/>
    <property type="evidence" value="ECO:0007669"/>
    <property type="project" value="InterPro"/>
</dbReference>
<evidence type="ECO:0000313" key="4">
    <source>
        <dbReference type="Proteomes" id="UP000077266"/>
    </source>
</evidence>
<dbReference type="InterPro" id="IPR023144">
    <property type="entry name" value="Phe_NH3-lyase_shielding_dom_sf"/>
</dbReference>
<dbReference type="Pfam" id="PF00221">
    <property type="entry name" value="Lyase_aromatic"/>
    <property type="match status" value="1"/>
</dbReference>
<keyword evidence="2 3" id="KW-0456">Lyase</keyword>
<dbReference type="InterPro" id="IPR008948">
    <property type="entry name" value="L-Aspartase-like"/>
</dbReference>
<dbReference type="GO" id="GO:0016841">
    <property type="term" value="F:ammonia-lyase activity"/>
    <property type="evidence" value="ECO:0007669"/>
    <property type="project" value="InterPro"/>
</dbReference>
<dbReference type="Proteomes" id="UP000077266">
    <property type="component" value="Unassembled WGS sequence"/>
</dbReference>
<dbReference type="SUPFAM" id="SSF48557">
    <property type="entry name" value="L-aspartase-like"/>
    <property type="match status" value="1"/>
</dbReference>
<dbReference type="EMBL" id="KV426085">
    <property type="protein sequence ID" value="KZV88968.1"/>
    <property type="molecule type" value="Genomic_DNA"/>
</dbReference>